<dbReference type="AlphaFoldDB" id="A0AAV3YRC6"/>
<accession>A0AAV3YRC6</accession>
<comment type="caution">
    <text evidence="1">The sequence shown here is derived from an EMBL/GenBank/DDBJ whole genome shotgun (WGS) entry which is preliminary data.</text>
</comment>
<organism evidence="1 2">
    <name type="scientific">Plakobranchus ocellatus</name>
    <dbReference type="NCBI Taxonomy" id="259542"/>
    <lineage>
        <taxon>Eukaryota</taxon>
        <taxon>Metazoa</taxon>
        <taxon>Spiralia</taxon>
        <taxon>Lophotrochozoa</taxon>
        <taxon>Mollusca</taxon>
        <taxon>Gastropoda</taxon>
        <taxon>Heterobranchia</taxon>
        <taxon>Euthyneura</taxon>
        <taxon>Panpulmonata</taxon>
        <taxon>Sacoglossa</taxon>
        <taxon>Placobranchoidea</taxon>
        <taxon>Plakobranchidae</taxon>
        <taxon>Plakobranchus</taxon>
    </lineage>
</organism>
<name>A0AAV3YRC6_9GAST</name>
<dbReference type="EMBL" id="BLXT01001319">
    <property type="protein sequence ID" value="GFN84533.1"/>
    <property type="molecule type" value="Genomic_DNA"/>
</dbReference>
<proteinExistence type="predicted"/>
<evidence type="ECO:0000313" key="1">
    <source>
        <dbReference type="EMBL" id="GFN84533.1"/>
    </source>
</evidence>
<reference evidence="1 2" key="1">
    <citation type="journal article" date="2021" name="Elife">
        <title>Chloroplast acquisition without the gene transfer in kleptoplastic sea slugs, Plakobranchus ocellatus.</title>
        <authorList>
            <person name="Maeda T."/>
            <person name="Takahashi S."/>
            <person name="Yoshida T."/>
            <person name="Shimamura S."/>
            <person name="Takaki Y."/>
            <person name="Nagai Y."/>
            <person name="Toyoda A."/>
            <person name="Suzuki Y."/>
            <person name="Arimoto A."/>
            <person name="Ishii H."/>
            <person name="Satoh N."/>
            <person name="Nishiyama T."/>
            <person name="Hasebe M."/>
            <person name="Maruyama T."/>
            <person name="Minagawa J."/>
            <person name="Obokata J."/>
            <person name="Shigenobu S."/>
        </authorList>
    </citation>
    <scope>NUCLEOTIDE SEQUENCE [LARGE SCALE GENOMIC DNA]</scope>
</reference>
<protein>
    <submittedName>
        <fullName evidence="1">Uncharacterized protein</fullName>
    </submittedName>
</protein>
<dbReference type="Proteomes" id="UP000735302">
    <property type="component" value="Unassembled WGS sequence"/>
</dbReference>
<evidence type="ECO:0000313" key="2">
    <source>
        <dbReference type="Proteomes" id="UP000735302"/>
    </source>
</evidence>
<keyword evidence="2" id="KW-1185">Reference proteome</keyword>
<sequence>MLLVRRIHAERQARLGIQTFVITSIQAEGSGGSSDSDRAVGYQVRGLGFESQSGQNQISIAPPCPTSTKWVARSLKTRRK</sequence>
<gene>
    <name evidence="1" type="ORF">PoB_001103900</name>
</gene>